<organism evidence="3 4">
    <name type="scientific">Asticcacaulis aquaticus</name>
    <dbReference type="NCBI Taxonomy" id="2984212"/>
    <lineage>
        <taxon>Bacteria</taxon>
        <taxon>Pseudomonadati</taxon>
        <taxon>Pseudomonadota</taxon>
        <taxon>Alphaproteobacteria</taxon>
        <taxon>Caulobacterales</taxon>
        <taxon>Caulobacteraceae</taxon>
        <taxon>Asticcacaulis</taxon>
    </lineage>
</organism>
<dbReference type="Proteomes" id="UP001214854">
    <property type="component" value="Unassembled WGS sequence"/>
</dbReference>
<evidence type="ECO:0000256" key="1">
    <source>
        <dbReference type="ARBA" id="ARBA00009600"/>
    </source>
</evidence>
<evidence type="ECO:0000313" key="3">
    <source>
        <dbReference type="EMBL" id="MDC7682223.1"/>
    </source>
</evidence>
<dbReference type="HAMAP" id="MF_00758">
    <property type="entry name" value="UPF0301"/>
    <property type="match status" value="1"/>
</dbReference>
<name>A0ABT5HQJ7_9CAUL</name>
<dbReference type="EMBL" id="JAQQKX010000001">
    <property type="protein sequence ID" value="MDC7682223.1"/>
    <property type="molecule type" value="Genomic_DNA"/>
</dbReference>
<reference evidence="3 4" key="1">
    <citation type="submission" date="2023-01" db="EMBL/GenBank/DDBJ databases">
        <title>Novel species of the genus Asticcacaulis isolated from rivers.</title>
        <authorList>
            <person name="Lu H."/>
        </authorList>
    </citation>
    <scope>NUCLEOTIDE SEQUENCE [LARGE SCALE GENOMIC DNA]</scope>
    <source>
        <strain evidence="3 4">BYS171W</strain>
    </source>
</reference>
<dbReference type="InterPro" id="IPR003774">
    <property type="entry name" value="AlgH-like"/>
</dbReference>
<evidence type="ECO:0000256" key="2">
    <source>
        <dbReference type="HAMAP-Rule" id="MF_00758"/>
    </source>
</evidence>
<sequence length="222" mass="24111">MLFFLATTIVAPHLAPMSALSPSDPTETATLQGRLLVAMPGLDDPNFDHSVIYLCQHDEESAMGIILNQPIAGLSFGRMMEELGIEITDDRQTEHSIYNGGPVQNDRGFVLHSLDYFIDDITLPLNVDPEALEVRRGVGLTVSRDILVDLSRGTGPSKSLIALGYAGWGAGQLEAEIRDNAWLVAPASHEILFSHDPEHIWQSALKTLGIAPEHLSHLSGKA</sequence>
<dbReference type="Gene3D" id="3.40.1740.10">
    <property type="entry name" value="VC0467-like"/>
    <property type="match status" value="1"/>
</dbReference>
<dbReference type="PANTHER" id="PTHR30327">
    <property type="entry name" value="UNCHARACTERIZED PROTEIN YQGE"/>
    <property type="match status" value="1"/>
</dbReference>
<gene>
    <name evidence="3" type="ORF">PQU92_02980</name>
</gene>
<dbReference type="PANTHER" id="PTHR30327:SF1">
    <property type="entry name" value="UPF0301 PROTEIN YQGE"/>
    <property type="match status" value="1"/>
</dbReference>
<comment type="similarity">
    <text evidence="1 2">Belongs to the UPF0301 (AlgH) family.</text>
</comment>
<protein>
    <recommendedName>
        <fullName evidence="2">UPF0301 protein PQU92_02980</fullName>
    </recommendedName>
</protein>
<comment type="caution">
    <text evidence="3">The sequence shown here is derived from an EMBL/GenBank/DDBJ whole genome shotgun (WGS) entry which is preliminary data.</text>
</comment>
<proteinExistence type="inferred from homology"/>
<keyword evidence="4" id="KW-1185">Reference proteome</keyword>
<dbReference type="Pfam" id="PF02622">
    <property type="entry name" value="DUF179"/>
    <property type="match status" value="1"/>
</dbReference>
<evidence type="ECO:0000313" key="4">
    <source>
        <dbReference type="Proteomes" id="UP001214854"/>
    </source>
</evidence>
<dbReference type="SUPFAM" id="SSF143456">
    <property type="entry name" value="VC0467-like"/>
    <property type="match status" value="1"/>
</dbReference>
<dbReference type="RefSeq" id="WP_272746725.1">
    <property type="nucleotide sequence ID" value="NZ_JAQQKX010000001.1"/>
</dbReference>
<accession>A0ABT5HQJ7</accession>